<evidence type="ECO:0000313" key="2">
    <source>
        <dbReference type="EMBL" id="QDU63929.1"/>
    </source>
</evidence>
<dbReference type="AlphaFoldDB" id="A0A518BAD2"/>
<feature type="region of interest" description="Disordered" evidence="1">
    <location>
        <begin position="1"/>
        <end position="40"/>
    </location>
</feature>
<gene>
    <name evidence="2" type="ORF">Pan216_48100</name>
</gene>
<reference evidence="2 3" key="1">
    <citation type="submission" date="2019-02" db="EMBL/GenBank/DDBJ databases">
        <title>Deep-cultivation of Planctomycetes and their phenomic and genomic characterization uncovers novel biology.</title>
        <authorList>
            <person name="Wiegand S."/>
            <person name="Jogler M."/>
            <person name="Boedeker C."/>
            <person name="Pinto D."/>
            <person name="Vollmers J."/>
            <person name="Rivas-Marin E."/>
            <person name="Kohn T."/>
            <person name="Peeters S.H."/>
            <person name="Heuer A."/>
            <person name="Rast P."/>
            <person name="Oberbeckmann S."/>
            <person name="Bunk B."/>
            <person name="Jeske O."/>
            <person name="Meyerdierks A."/>
            <person name="Storesund J.E."/>
            <person name="Kallscheuer N."/>
            <person name="Luecker S."/>
            <person name="Lage O.M."/>
            <person name="Pohl T."/>
            <person name="Merkel B.J."/>
            <person name="Hornburger P."/>
            <person name="Mueller R.-W."/>
            <person name="Bruemmer F."/>
            <person name="Labrenz M."/>
            <person name="Spormann A.M."/>
            <person name="Op den Camp H."/>
            <person name="Overmann J."/>
            <person name="Amann R."/>
            <person name="Jetten M.S.M."/>
            <person name="Mascher T."/>
            <person name="Medema M.H."/>
            <person name="Devos D.P."/>
            <person name="Kaster A.-K."/>
            <person name="Ovreas L."/>
            <person name="Rohde M."/>
            <person name="Galperin M.Y."/>
            <person name="Jogler C."/>
        </authorList>
    </citation>
    <scope>NUCLEOTIDE SEQUENCE [LARGE SCALE GENOMIC DNA]</scope>
    <source>
        <strain evidence="2 3">Pan216</strain>
    </source>
</reference>
<name>A0A518BAD2_9BACT</name>
<evidence type="ECO:0000256" key="1">
    <source>
        <dbReference type="SAM" id="MobiDB-lite"/>
    </source>
</evidence>
<dbReference type="EMBL" id="CP036279">
    <property type="protein sequence ID" value="QDU63929.1"/>
    <property type="molecule type" value="Genomic_DNA"/>
</dbReference>
<organism evidence="2 3">
    <name type="scientific">Kolteria novifilia</name>
    <dbReference type="NCBI Taxonomy" id="2527975"/>
    <lineage>
        <taxon>Bacteria</taxon>
        <taxon>Pseudomonadati</taxon>
        <taxon>Planctomycetota</taxon>
        <taxon>Planctomycetia</taxon>
        <taxon>Kolteriales</taxon>
        <taxon>Kolteriaceae</taxon>
        <taxon>Kolteria</taxon>
    </lineage>
</organism>
<keyword evidence="3" id="KW-1185">Reference proteome</keyword>
<evidence type="ECO:0000313" key="3">
    <source>
        <dbReference type="Proteomes" id="UP000317093"/>
    </source>
</evidence>
<dbReference type="Proteomes" id="UP000317093">
    <property type="component" value="Chromosome"/>
</dbReference>
<sequence>MGGRIVPPRYSPRRGKQEKTPSNSPLDKGEQSIPLSLDKGEQFGPWATGRLCFRLPPRPTYFLKSPTFGAFG</sequence>
<proteinExistence type="predicted"/>
<protein>
    <submittedName>
        <fullName evidence="2">Uncharacterized protein</fullName>
    </submittedName>
</protein>
<accession>A0A518BAD2</accession>
<dbReference type="KEGG" id="knv:Pan216_48100"/>